<dbReference type="Proteomes" id="UP000077266">
    <property type="component" value="Unassembled WGS sequence"/>
</dbReference>
<dbReference type="InParanoid" id="A0A165EAY8"/>
<evidence type="ECO:0000256" key="1">
    <source>
        <dbReference type="SAM" id="MobiDB-lite"/>
    </source>
</evidence>
<feature type="region of interest" description="Disordered" evidence="1">
    <location>
        <begin position="195"/>
        <end position="263"/>
    </location>
</feature>
<organism evidence="2 3">
    <name type="scientific">Exidia glandulosa HHB12029</name>
    <dbReference type="NCBI Taxonomy" id="1314781"/>
    <lineage>
        <taxon>Eukaryota</taxon>
        <taxon>Fungi</taxon>
        <taxon>Dikarya</taxon>
        <taxon>Basidiomycota</taxon>
        <taxon>Agaricomycotina</taxon>
        <taxon>Agaricomycetes</taxon>
        <taxon>Auriculariales</taxon>
        <taxon>Exidiaceae</taxon>
        <taxon>Exidia</taxon>
    </lineage>
</organism>
<feature type="compositionally biased region" description="Basic residues" evidence="1">
    <location>
        <begin position="241"/>
        <end position="263"/>
    </location>
</feature>
<reference evidence="2 3" key="1">
    <citation type="journal article" date="2016" name="Mol. Biol. Evol.">
        <title>Comparative Genomics of Early-Diverging Mushroom-Forming Fungi Provides Insights into the Origins of Lignocellulose Decay Capabilities.</title>
        <authorList>
            <person name="Nagy L.G."/>
            <person name="Riley R."/>
            <person name="Tritt A."/>
            <person name="Adam C."/>
            <person name="Daum C."/>
            <person name="Floudas D."/>
            <person name="Sun H."/>
            <person name="Yadav J.S."/>
            <person name="Pangilinan J."/>
            <person name="Larsson K.H."/>
            <person name="Matsuura K."/>
            <person name="Barry K."/>
            <person name="Labutti K."/>
            <person name="Kuo R."/>
            <person name="Ohm R.A."/>
            <person name="Bhattacharya S.S."/>
            <person name="Shirouzu T."/>
            <person name="Yoshinaga Y."/>
            <person name="Martin F.M."/>
            <person name="Grigoriev I.V."/>
            <person name="Hibbett D.S."/>
        </authorList>
    </citation>
    <scope>NUCLEOTIDE SEQUENCE [LARGE SCALE GENOMIC DNA]</scope>
    <source>
        <strain evidence="2 3">HHB12029</strain>
    </source>
</reference>
<sequence>MAKAKKTAAQRRAQAKRAAARDDPVQPADAPGASDSSDCTPTSTPAPSLVPTSPIAPPAMSICAAPASYVPLAMSEHGIAQLALLREIRRAEREAAASLSTPPTHTDDRSPSPPISHIIRPPTPPRAWPGDDGAASRPLQQQSAGTRRVSFSPYVRVRTFRFDEPAAAVRVRRVADAPAPPPRLSTAAAVLAPCPARSPPPSPAQTTSAAGCDRSKGAERPQPRDLLSLVAGRDMQPWRGIRQRQRRRSPRPHRHQRALTRARPRHQDEWDECVHRADEELRSACWEILGPLHEVLRCGAQAASGTMGASTPMPITDLDRVVALEDELRTLRRILPRARTDAAQLESEAVECYLRGEWILAPPYRKPRHTAFDEDEVWRDIESWPARTRNALRAAHSFLVPGVEFWDSSMDHFASNYVAGLYDRFFGGVG</sequence>
<dbReference type="EMBL" id="KV426154">
    <property type="protein sequence ID" value="KZV86490.1"/>
    <property type="molecule type" value="Genomic_DNA"/>
</dbReference>
<feature type="compositionally biased region" description="Low complexity" evidence="1">
    <location>
        <begin position="33"/>
        <end position="47"/>
    </location>
</feature>
<feature type="compositionally biased region" description="Basic and acidic residues" evidence="1">
    <location>
        <begin position="213"/>
        <end position="223"/>
    </location>
</feature>
<gene>
    <name evidence="2" type="ORF">EXIGLDRAFT_724759</name>
</gene>
<evidence type="ECO:0000313" key="3">
    <source>
        <dbReference type="Proteomes" id="UP000077266"/>
    </source>
</evidence>
<proteinExistence type="predicted"/>
<feature type="region of interest" description="Disordered" evidence="1">
    <location>
        <begin position="94"/>
        <end position="147"/>
    </location>
</feature>
<protein>
    <submittedName>
        <fullName evidence="2">Uncharacterized protein</fullName>
    </submittedName>
</protein>
<feature type="region of interest" description="Disordered" evidence="1">
    <location>
        <begin position="1"/>
        <end position="56"/>
    </location>
</feature>
<dbReference type="AlphaFoldDB" id="A0A165EAY8"/>
<keyword evidence="3" id="KW-1185">Reference proteome</keyword>
<accession>A0A165EAY8</accession>
<evidence type="ECO:0000313" key="2">
    <source>
        <dbReference type="EMBL" id="KZV86490.1"/>
    </source>
</evidence>
<feature type="compositionally biased region" description="Basic residues" evidence="1">
    <location>
        <begin position="1"/>
        <end position="15"/>
    </location>
</feature>
<name>A0A165EAY8_EXIGL</name>